<feature type="active site" evidence="12">
    <location>
        <position position="340"/>
    </location>
</feature>
<dbReference type="GO" id="GO:0004222">
    <property type="term" value="F:metalloendopeptidase activity"/>
    <property type="evidence" value="ECO:0007669"/>
    <property type="project" value="UniProtKB-UniRule"/>
</dbReference>
<dbReference type="InterPro" id="IPR006026">
    <property type="entry name" value="Peptidase_Metallo"/>
</dbReference>
<comment type="function">
    <text evidence="1">Metalloprotease.</text>
</comment>
<organism evidence="16 17">
    <name type="scientific">Petrolisthes manimaculis</name>
    <dbReference type="NCBI Taxonomy" id="1843537"/>
    <lineage>
        <taxon>Eukaryota</taxon>
        <taxon>Metazoa</taxon>
        <taxon>Ecdysozoa</taxon>
        <taxon>Arthropoda</taxon>
        <taxon>Crustacea</taxon>
        <taxon>Multicrustacea</taxon>
        <taxon>Malacostraca</taxon>
        <taxon>Eumalacostraca</taxon>
        <taxon>Eucarida</taxon>
        <taxon>Decapoda</taxon>
        <taxon>Pleocyemata</taxon>
        <taxon>Anomura</taxon>
        <taxon>Galatheoidea</taxon>
        <taxon>Porcellanidae</taxon>
        <taxon>Petrolisthes</taxon>
    </lineage>
</organism>
<evidence type="ECO:0000256" key="13">
    <source>
        <dbReference type="RuleBase" id="RU361183"/>
    </source>
</evidence>
<comment type="caution">
    <text evidence="11">Lacks conserved residue(s) required for the propagation of feature annotation.</text>
</comment>
<feature type="domain" description="Peptidase M12A" evidence="15">
    <location>
        <begin position="249"/>
        <end position="441"/>
    </location>
</feature>
<name>A0AAE1NVH5_9EUCA</name>
<dbReference type="InterPro" id="IPR024079">
    <property type="entry name" value="MetalloPept_cat_dom_sf"/>
</dbReference>
<accession>A0AAE1NVH5</accession>
<dbReference type="SUPFAM" id="SSF55486">
    <property type="entry name" value="Metalloproteases ('zincins'), catalytic domain"/>
    <property type="match status" value="1"/>
</dbReference>
<evidence type="ECO:0000259" key="15">
    <source>
        <dbReference type="PROSITE" id="PS51864"/>
    </source>
</evidence>
<feature type="binding site" evidence="12">
    <location>
        <position position="339"/>
    </location>
    <ligand>
        <name>Zn(2+)</name>
        <dbReference type="ChEBI" id="CHEBI:29105"/>
        <note>catalytic</note>
    </ligand>
</feature>
<dbReference type="FunFam" id="3.40.390.10:FF:000015">
    <property type="entry name" value="Meprin A subunit"/>
    <property type="match status" value="1"/>
</dbReference>
<dbReference type="Proteomes" id="UP001292094">
    <property type="component" value="Unassembled WGS sequence"/>
</dbReference>
<feature type="domain" description="ShKT" evidence="14">
    <location>
        <begin position="503"/>
        <end position="537"/>
    </location>
</feature>
<keyword evidence="9 11" id="KW-1015">Disulfide bond</keyword>
<protein>
    <recommendedName>
        <fullName evidence="13">Metalloendopeptidase</fullName>
        <ecNumber evidence="13">3.4.24.-</ecNumber>
    </recommendedName>
</protein>
<comment type="caution">
    <text evidence="16">The sequence shown here is derived from an EMBL/GenBank/DDBJ whole genome shotgun (WGS) entry which is preliminary data.</text>
</comment>
<feature type="domain" description="ShKT" evidence="14">
    <location>
        <begin position="550"/>
        <end position="584"/>
    </location>
</feature>
<evidence type="ECO:0000256" key="4">
    <source>
        <dbReference type="ARBA" id="ARBA00022729"/>
    </source>
</evidence>
<dbReference type="PROSITE" id="PS51864">
    <property type="entry name" value="ASTACIN"/>
    <property type="match status" value="1"/>
</dbReference>
<evidence type="ECO:0000256" key="1">
    <source>
        <dbReference type="ARBA" id="ARBA00002657"/>
    </source>
</evidence>
<evidence type="ECO:0000256" key="7">
    <source>
        <dbReference type="ARBA" id="ARBA00023049"/>
    </source>
</evidence>
<keyword evidence="10" id="KW-0325">Glycoprotein</keyword>
<dbReference type="SMART" id="SM00254">
    <property type="entry name" value="ShKT"/>
    <property type="match status" value="3"/>
</dbReference>
<gene>
    <name evidence="16" type="ORF">Pmani_031374</name>
</gene>
<dbReference type="EC" id="3.4.24.-" evidence="13"/>
<dbReference type="CDD" id="cd04280">
    <property type="entry name" value="ZnMc_astacin_like"/>
    <property type="match status" value="1"/>
</dbReference>
<keyword evidence="5 12" id="KW-0378">Hydrolase</keyword>
<dbReference type="InterPro" id="IPR003582">
    <property type="entry name" value="ShKT_dom"/>
</dbReference>
<evidence type="ECO:0000256" key="5">
    <source>
        <dbReference type="ARBA" id="ARBA00022801"/>
    </source>
</evidence>
<dbReference type="AlphaFoldDB" id="A0AAE1NVH5"/>
<keyword evidence="7 12" id="KW-0482">Metalloprotease</keyword>
<evidence type="ECO:0000256" key="2">
    <source>
        <dbReference type="ARBA" id="ARBA00022670"/>
    </source>
</evidence>
<keyword evidence="17" id="KW-1185">Reference proteome</keyword>
<feature type="binding site" evidence="12">
    <location>
        <position position="349"/>
    </location>
    <ligand>
        <name>Zn(2+)</name>
        <dbReference type="ChEBI" id="CHEBI:29105"/>
        <note>catalytic</note>
    </ligand>
</feature>
<dbReference type="Pfam" id="PF01400">
    <property type="entry name" value="Astacin"/>
    <property type="match status" value="1"/>
</dbReference>
<keyword evidence="2 12" id="KW-0645">Protease</keyword>
<dbReference type="PRINTS" id="PR00480">
    <property type="entry name" value="ASTACIN"/>
</dbReference>
<proteinExistence type="predicted"/>
<keyword evidence="3 12" id="KW-0479">Metal-binding</keyword>
<sequence>MVSVLLVLLAAFVVLLKGPVVVVDGVGIVEGGVGEDGIVEGGVDGVGIVEGGVDEVGIVEGGVDEVGIVEGGVGEGEVVEWGVDESEMVKRNGVDGGGMGEEGDMMGGEGNSMGGEGNSMGGKGNMMGDGGGAGVVKGDVDSLKGRSSDPNVQHGEVGQMFLDPNNLPDLPMGSPDTMETDIPGAPLNPADFEKSEGMIHDTVDTSTETDPIELAGLYQGDIMLHSRDALLDLPPGDHGLVRLPRMGRSALIDVHRRWPNGIIPYVISQTYGEIERGTIAKAMSEFHTKTCIRFVPRTVEKDYIHILKGDGCSSSVGRVKGAQQMSLGPGCLYVGIVMHEFMHAAGFWHEQSRSDRDNFITINKLNVQDGMWANFEKYGWDKIQSLGIPYDLESVMHYGPYAFAKEGKPTIIPREIGVEMGQRRGFSKHDVAKLQKLYNCANTSTFYSDSTTTAPIIAAATAECADNDQQYCQIWADMGECESNPTWMNINCRKACRQCGKECQDESVYCTVWSEKEECTKNPGFMTIFCKKSCGLCHDVSADQPQSQKCEDKNRYCVEWSTMGQCVSNRGYMSLYCRKSCKQCIASP</sequence>
<dbReference type="SMART" id="SM00235">
    <property type="entry name" value="ZnMc"/>
    <property type="match status" value="1"/>
</dbReference>
<dbReference type="InterPro" id="IPR034035">
    <property type="entry name" value="Astacin-like_dom"/>
</dbReference>
<dbReference type="PROSITE" id="PS51670">
    <property type="entry name" value="SHKT"/>
    <property type="match status" value="3"/>
</dbReference>
<dbReference type="InterPro" id="IPR001506">
    <property type="entry name" value="Peptidase_M12A"/>
</dbReference>
<evidence type="ECO:0000256" key="3">
    <source>
        <dbReference type="ARBA" id="ARBA00022723"/>
    </source>
</evidence>
<dbReference type="EMBL" id="JAWZYT010003923">
    <property type="protein sequence ID" value="KAK4296112.1"/>
    <property type="molecule type" value="Genomic_DNA"/>
</dbReference>
<keyword evidence="4 13" id="KW-0732">Signal</keyword>
<evidence type="ECO:0000256" key="9">
    <source>
        <dbReference type="ARBA" id="ARBA00023157"/>
    </source>
</evidence>
<keyword evidence="6 12" id="KW-0862">Zinc</keyword>
<evidence type="ECO:0000313" key="16">
    <source>
        <dbReference type="EMBL" id="KAK4296112.1"/>
    </source>
</evidence>
<dbReference type="GO" id="GO:0008270">
    <property type="term" value="F:zinc ion binding"/>
    <property type="evidence" value="ECO:0007669"/>
    <property type="project" value="UniProtKB-UniRule"/>
</dbReference>
<reference evidence="16" key="1">
    <citation type="submission" date="2023-11" db="EMBL/GenBank/DDBJ databases">
        <title>Genome assemblies of two species of porcelain crab, Petrolisthes cinctipes and Petrolisthes manimaculis (Anomura: Porcellanidae).</title>
        <authorList>
            <person name="Angst P."/>
        </authorList>
    </citation>
    <scope>NUCLEOTIDE SEQUENCE</scope>
    <source>
        <strain evidence="16">PB745_02</strain>
        <tissue evidence="16">Gill</tissue>
    </source>
</reference>
<feature type="domain" description="ShKT" evidence="14">
    <location>
        <begin position="464"/>
        <end position="499"/>
    </location>
</feature>
<feature type="chain" id="PRO_5041778299" description="Metalloendopeptidase" evidence="13">
    <location>
        <begin position="26"/>
        <end position="588"/>
    </location>
</feature>
<evidence type="ECO:0000313" key="17">
    <source>
        <dbReference type="Proteomes" id="UP001292094"/>
    </source>
</evidence>
<comment type="cofactor">
    <cofactor evidence="12 13">
        <name>Zn(2+)</name>
        <dbReference type="ChEBI" id="CHEBI:29105"/>
    </cofactor>
    <text evidence="12 13">Binds 1 zinc ion per subunit.</text>
</comment>
<evidence type="ECO:0000256" key="10">
    <source>
        <dbReference type="ARBA" id="ARBA00023180"/>
    </source>
</evidence>
<feature type="disulfide bond" evidence="11">
    <location>
        <begin position="503"/>
        <end position="537"/>
    </location>
</feature>
<dbReference type="PANTHER" id="PTHR10127:SF780">
    <property type="entry name" value="METALLOENDOPEPTIDASE"/>
    <property type="match status" value="1"/>
</dbReference>
<feature type="disulfide bond" evidence="11">
    <location>
        <begin position="550"/>
        <end position="584"/>
    </location>
</feature>
<keyword evidence="8" id="KW-0865">Zymogen</keyword>
<dbReference type="PANTHER" id="PTHR10127">
    <property type="entry name" value="DISCOIDIN, CUB, EGF, LAMININ , AND ZINC METALLOPROTEASE DOMAIN CONTAINING"/>
    <property type="match status" value="1"/>
</dbReference>
<dbReference type="Gene3D" id="3.40.390.10">
    <property type="entry name" value="Collagenase (Catalytic Domain)"/>
    <property type="match status" value="1"/>
</dbReference>
<feature type="binding site" evidence="12">
    <location>
        <position position="343"/>
    </location>
    <ligand>
        <name>Zn(2+)</name>
        <dbReference type="ChEBI" id="CHEBI:29105"/>
        <note>catalytic</note>
    </ligand>
</feature>
<dbReference type="Pfam" id="PF01549">
    <property type="entry name" value="ShK"/>
    <property type="match status" value="3"/>
</dbReference>
<evidence type="ECO:0000256" key="8">
    <source>
        <dbReference type="ARBA" id="ARBA00023145"/>
    </source>
</evidence>
<dbReference type="GO" id="GO:0006508">
    <property type="term" value="P:proteolysis"/>
    <property type="evidence" value="ECO:0007669"/>
    <property type="project" value="UniProtKB-KW"/>
</dbReference>
<feature type="signal peptide" evidence="13">
    <location>
        <begin position="1"/>
        <end position="25"/>
    </location>
</feature>
<evidence type="ECO:0000259" key="14">
    <source>
        <dbReference type="PROSITE" id="PS51670"/>
    </source>
</evidence>
<evidence type="ECO:0000256" key="6">
    <source>
        <dbReference type="ARBA" id="ARBA00022833"/>
    </source>
</evidence>
<evidence type="ECO:0000256" key="11">
    <source>
        <dbReference type="PROSITE-ProRule" id="PRU01005"/>
    </source>
</evidence>
<evidence type="ECO:0000256" key="12">
    <source>
        <dbReference type="PROSITE-ProRule" id="PRU01211"/>
    </source>
</evidence>